<evidence type="ECO:0000256" key="1">
    <source>
        <dbReference type="ARBA" id="ARBA00022448"/>
    </source>
</evidence>
<feature type="signal peptide" evidence="3">
    <location>
        <begin position="1"/>
        <end position="17"/>
    </location>
</feature>
<keyword evidence="5" id="KW-1185">Reference proteome</keyword>
<keyword evidence="1" id="KW-0813">Transport</keyword>
<proteinExistence type="predicted"/>
<dbReference type="Proteomes" id="UP001419268">
    <property type="component" value="Unassembled WGS sequence"/>
</dbReference>
<comment type="caution">
    <text evidence="4">The sequence shown here is derived from an EMBL/GenBank/DDBJ whole genome shotgun (WGS) entry which is preliminary data.</text>
</comment>
<dbReference type="GO" id="GO:0005886">
    <property type="term" value="C:plasma membrane"/>
    <property type="evidence" value="ECO:0007669"/>
    <property type="project" value="TreeGrafter"/>
</dbReference>
<sequence length="148" mass="16441">MLAGNLVSILVGGLVHAGRSILWPQIYDWEATKQITVVEKEKTHLPPEEFKEEKLNKAKFWIIKCHSCNCDIVASVHSSSSLGYFTFWAVVAITWGTIGSGVIIALPLIESWETTNGVPWPVHKRPAHGKDGRNEFQIARNHVCHTGG</sequence>
<dbReference type="InterPro" id="IPR031155">
    <property type="entry name" value="DUR"/>
</dbReference>
<dbReference type="EMBL" id="JBBNAG010000003">
    <property type="protein sequence ID" value="KAK9148553.1"/>
    <property type="molecule type" value="Genomic_DNA"/>
</dbReference>
<evidence type="ECO:0000256" key="3">
    <source>
        <dbReference type="SAM" id="SignalP"/>
    </source>
</evidence>
<feature type="chain" id="PRO_5042995134" evidence="3">
    <location>
        <begin position="18"/>
        <end position="148"/>
    </location>
</feature>
<reference evidence="4 5" key="1">
    <citation type="submission" date="2024-01" db="EMBL/GenBank/DDBJ databases">
        <title>Genome assemblies of Stephania.</title>
        <authorList>
            <person name="Yang L."/>
        </authorList>
    </citation>
    <scope>NUCLEOTIDE SEQUENCE [LARGE SCALE GENOMIC DNA]</scope>
    <source>
        <strain evidence="4">JXDWG</strain>
        <tissue evidence="4">Leaf</tissue>
    </source>
</reference>
<dbReference type="PANTHER" id="PTHR46154:SF4">
    <property type="entry name" value="UREA ACTIVE TRANSPORTER"/>
    <property type="match status" value="1"/>
</dbReference>
<keyword evidence="2" id="KW-0812">Transmembrane</keyword>
<gene>
    <name evidence="4" type="ORF">Scep_007310</name>
</gene>
<dbReference type="PANTHER" id="PTHR46154">
    <property type="match status" value="1"/>
</dbReference>
<protein>
    <submittedName>
        <fullName evidence="4">Uncharacterized protein</fullName>
    </submittedName>
</protein>
<accession>A0AAP0PKZ2</accession>
<keyword evidence="2" id="KW-1133">Transmembrane helix</keyword>
<dbReference type="AlphaFoldDB" id="A0AAP0PKZ2"/>
<feature type="transmembrane region" description="Helical" evidence="2">
    <location>
        <begin position="85"/>
        <end position="109"/>
    </location>
</feature>
<evidence type="ECO:0000256" key="2">
    <source>
        <dbReference type="SAM" id="Phobius"/>
    </source>
</evidence>
<keyword evidence="3" id="KW-0732">Signal</keyword>
<keyword evidence="2" id="KW-0472">Membrane</keyword>
<evidence type="ECO:0000313" key="5">
    <source>
        <dbReference type="Proteomes" id="UP001419268"/>
    </source>
</evidence>
<name>A0AAP0PKZ2_9MAGN</name>
<dbReference type="GO" id="GO:0015204">
    <property type="term" value="F:urea transmembrane transporter activity"/>
    <property type="evidence" value="ECO:0007669"/>
    <property type="project" value="InterPro"/>
</dbReference>
<organism evidence="4 5">
    <name type="scientific">Stephania cephalantha</name>
    <dbReference type="NCBI Taxonomy" id="152367"/>
    <lineage>
        <taxon>Eukaryota</taxon>
        <taxon>Viridiplantae</taxon>
        <taxon>Streptophyta</taxon>
        <taxon>Embryophyta</taxon>
        <taxon>Tracheophyta</taxon>
        <taxon>Spermatophyta</taxon>
        <taxon>Magnoliopsida</taxon>
        <taxon>Ranunculales</taxon>
        <taxon>Menispermaceae</taxon>
        <taxon>Menispermoideae</taxon>
        <taxon>Cissampelideae</taxon>
        <taxon>Stephania</taxon>
    </lineage>
</organism>
<evidence type="ECO:0000313" key="4">
    <source>
        <dbReference type="EMBL" id="KAK9148553.1"/>
    </source>
</evidence>